<feature type="transmembrane region" description="Helical" evidence="7">
    <location>
        <begin position="101"/>
        <end position="122"/>
    </location>
</feature>
<dbReference type="Pfam" id="PF01757">
    <property type="entry name" value="Acyl_transf_3"/>
    <property type="match status" value="1"/>
</dbReference>
<dbReference type="EMBL" id="JAUSSY010000002">
    <property type="protein sequence ID" value="MDQ0117623.1"/>
    <property type="molecule type" value="Genomic_DNA"/>
</dbReference>
<dbReference type="PANTHER" id="PTHR40074:SF4">
    <property type="entry name" value="INNER MEMBRANE PROTEIN YCFT"/>
    <property type="match status" value="1"/>
</dbReference>
<feature type="transmembrane region" description="Helical" evidence="7">
    <location>
        <begin position="196"/>
        <end position="214"/>
    </location>
</feature>
<feature type="transmembrane region" description="Helical" evidence="7">
    <location>
        <begin position="285"/>
        <end position="304"/>
    </location>
</feature>
<sequence>MSRGNHGPAVAEQPAKVRVEWIDAARGLCVVAVVLFHVGLWHFLRFEHEASVAFTFWDMVATGLGSVRMPLLLAVSGILAASKVRNGFGNGRAWKYSLNNYYLYAVWLLLYALLSVVLAGSPRPQRVGSAGDFFLQLIAPDTPLWFIYALAVYVPLLALCRKLPSSVVLAALAALSIITAVLVDSTAGQWGKVPELAVFFAAGVYGKNIFLHIAGARRLRCLAVSLPAFVALMALPEIHPGLDQAVFIVQGLAAVIALVAMISAVTRYRPIAVAGSWIGRRTLGIYLLHTPIMDFLVLAFHGPLSPVGPAISKSLPIALVYPLALTAAVIAACVGVESLFRRCGLTFLFQRPGAMPGPVPTRARLLSRL</sequence>
<evidence type="ECO:0000313" key="10">
    <source>
        <dbReference type="Proteomes" id="UP001226389"/>
    </source>
</evidence>
<evidence type="ECO:0000256" key="1">
    <source>
        <dbReference type="ARBA" id="ARBA00004651"/>
    </source>
</evidence>
<protein>
    <submittedName>
        <fullName evidence="9">Membrane protein YcfT</fullName>
    </submittedName>
</protein>
<proteinExistence type="inferred from homology"/>
<name>A0ABT9UF60_9MICC</name>
<evidence type="ECO:0000259" key="8">
    <source>
        <dbReference type="Pfam" id="PF01757"/>
    </source>
</evidence>
<dbReference type="InterPro" id="IPR002656">
    <property type="entry name" value="Acyl_transf_3_dom"/>
</dbReference>
<evidence type="ECO:0000256" key="6">
    <source>
        <dbReference type="ARBA" id="ARBA00023136"/>
    </source>
</evidence>
<feature type="transmembrane region" description="Helical" evidence="7">
    <location>
        <begin position="142"/>
        <end position="160"/>
    </location>
</feature>
<evidence type="ECO:0000313" key="9">
    <source>
        <dbReference type="EMBL" id="MDQ0117623.1"/>
    </source>
</evidence>
<feature type="transmembrane region" description="Helical" evidence="7">
    <location>
        <begin position="316"/>
        <end position="340"/>
    </location>
</feature>
<dbReference type="Proteomes" id="UP001226389">
    <property type="component" value="Unassembled WGS sequence"/>
</dbReference>
<feature type="transmembrane region" description="Helical" evidence="7">
    <location>
        <begin position="24"/>
        <end position="44"/>
    </location>
</feature>
<feature type="transmembrane region" description="Helical" evidence="7">
    <location>
        <begin position="221"/>
        <end position="239"/>
    </location>
</feature>
<gene>
    <name evidence="9" type="ORF">J2T22_000793</name>
</gene>
<feature type="transmembrane region" description="Helical" evidence="7">
    <location>
        <begin position="245"/>
        <end position="265"/>
    </location>
</feature>
<comment type="caution">
    <text evidence="9">The sequence shown here is derived from an EMBL/GenBank/DDBJ whole genome shotgun (WGS) entry which is preliminary data.</text>
</comment>
<evidence type="ECO:0000256" key="3">
    <source>
        <dbReference type="ARBA" id="ARBA00022475"/>
    </source>
</evidence>
<organism evidence="9 10">
    <name type="scientific">Pseudarthrobacter defluvii</name>
    <dbReference type="NCBI Taxonomy" id="410837"/>
    <lineage>
        <taxon>Bacteria</taxon>
        <taxon>Bacillati</taxon>
        <taxon>Actinomycetota</taxon>
        <taxon>Actinomycetes</taxon>
        <taxon>Micrococcales</taxon>
        <taxon>Micrococcaceae</taxon>
        <taxon>Pseudarthrobacter</taxon>
    </lineage>
</organism>
<keyword evidence="5 7" id="KW-1133">Transmembrane helix</keyword>
<keyword evidence="10" id="KW-1185">Reference proteome</keyword>
<comment type="subcellular location">
    <subcellularLocation>
        <location evidence="1">Cell membrane</location>
        <topology evidence="1">Multi-pass membrane protein</topology>
    </subcellularLocation>
</comment>
<evidence type="ECO:0000256" key="4">
    <source>
        <dbReference type="ARBA" id="ARBA00022692"/>
    </source>
</evidence>
<dbReference type="PANTHER" id="PTHR40074">
    <property type="entry name" value="O-ACETYLTRANSFERASE WECH"/>
    <property type="match status" value="1"/>
</dbReference>
<comment type="similarity">
    <text evidence="2">Belongs to the acyltransferase 3 family.</text>
</comment>
<evidence type="ECO:0000256" key="7">
    <source>
        <dbReference type="SAM" id="Phobius"/>
    </source>
</evidence>
<evidence type="ECO:0000256" key="5">
    <source>
        <dbReference type="ARBA" id="ARBA00022989"/>
    </source>
</evidence>
<reference evidence="9 10" key="1">
    <citation type="submission" date="2023-07" db="EMBL/GenBank/DDBJ databases">
        <title>Sorghum-associated microbial communities from plants grown in Nebraska, USA.</title>
        <authorList>
            <person name="Schachtman D."/>
        </authorList>
    </citation>
    <scope>NUCLEOTIDE SEQUENCE [LARGE SCALE GENOMIC DNA]</scope>
    <source>
        <strain evidence="9 10">DS994</strain>
    </source>
</reference>
<keyword evidence="6 7" id="KW-0472">Membrane</keyword>
<accession>A0ABT9UF60</accession>
<feature type="transmembrane region" description="Helical" evidence="7">
    <location>
        <begin position="56"/>
        <end position="80"/>
    </location>
</feature>
<keyword evidence="3" id="KW-1003">Cell membrane</keyword>
<evidence type="ECO:0000256" key="2">
    <source>
        <dbReference type="ARBA" id="ARBA00007400"/>
    </source>
</evidence>
<keyword evidence="4 7" id="KW-0812">Transmembrane</keyword>
<dbReference type="RefSeq" id="WP_224026494.1">
    <property type="nucleotide sequence ID" value="NZ_JAUSSY010000002.1"/>
</dbReference>
<feature type="domain" description="Acyltransferase 3" evidence="8">
    <location>
        <begin position="20"/>
        <end position="332"/>
    </location>
</feature>
<feature type="transmembrane region" description="Helical" evidence="7">
    <location>
        <begin position="167"/>
        <end position="190"/>
    </location>
</feature>